<dbReference type="SUPFAM" id="SSF56349">
    <property type="entry name" value="DNA breaking-rejoining enzymes"/>
    <property type="match status" value="1"/>
</dbReference>
<evidence type="ECO:0000313" key="3">
    <source>
        <dbReference type="EMBL" id="NES28128.1"/>
    </source>
</evidence>
<protein>
    <recommendedName>
        <fullName evidence="2">Tyr recombinase domain-containing protein</fullName>
    </recommendedName>
</protein>
<dbReference type="AlphaFoldDB" id="A0AAJ3DJB1"/>
<dbReference type="GO" id="GO:0006310">
    <property type="term" value="P:DNA recombination"/>
    <property type="evidence" value="ECO:0007669"/>
    <property type="project" value="UniProtKB-KW"/>
</dbReference>
<dbReference type="GO" id="GO:0003677">
    <property type="term" value="F:DNA binding"/>
    <property type="evidence" value="ECO:0007669"/>
    <property type="project" value="InterPro"/>
</dbReference>
<dbReference type="InterPro" id="IPR002104">
    <property type="entry name" value="Integrase_catalytic"/>
</dbReference>
<dbReference type="GO" id="GO:0015074">
    <property type="term" value="P:DNA integration"/>
    <property type="evidence" value="ECO:0007669"/>
    <property type="project" value="InterPro"/>
</dbReference>
<dbReference type="RefSeq" id="WP_163636793.1">
    <property type="nucleotide sequence ID" value="NZ_CP045309.1"/>
</dbReference>
<comment type="caution">
    <text evidence="3">The sequence shown here is derived from an EMBL/GenBank/DDBJ whole genome shotgun (WGS) entry which is preliminary data.</text>
</comment>
<evidence type="ECO:0000259" key="2">
    <source>
        <dbReference type="PROSITE" id="PS51898"/>
    </source>
</evidence>
<keyword evidence="1" id="KW-0233">DNA recombination</keyword>
<dbReference type="Gene3D" id="1.10.443.10">
    <property type="entry name" value="Intergrase catalytic core"/>
    <property type="match status" value="1"/>
</dbReference>
<dbReference type="Proteomes" id="UP000477779">
    <property type="component" value="Unassembled WGS sequence"/>
</dbReference>
<dbReference type="InterPro" id="IPR011010">
    <property type="entry name" value="DNA_brk_join_enz"/>
</dbReference>
<feature type="domain" description="Tyr recombinase" evidence="2">
    <location>
        <begin position="1"/>
        <end position="68"/>
    </location>
</feature>
<sequence>MKIRDLAREKGLPRRMTTHGPRRSLLTLLATEGVDLTALRTMAGRASVTTTINVYVHATRRHHVPVRRIVGDFLGVDELAAAGWWPVGGRERTGRGRRAEWPAGPRLRRCGVPYSMCGAGGMMGRWITMSCAVRCYGGSGTPEGLFDVALTNGLAAIVAFDNTGLERGTNGRMLSASALLKVLEDAGTSLTMGPYAKLLRSLSRCATAEQATRFLLASLYEQAAPDASGIAGIDDQFCQAENLEECDECWRITFPASFDEFGGTDSHGRCFACGYERDAETAWRDARDAEWARVMSKD</sequence>
<evidence type="ECO:0000256" key="1">
    <source>
        <dbReference type="ARBA" id="ARBA00023172"/>
    </source>
</evidence>
<name>A0AAJ3DJB1_9ACTN</name>
<reference evidence="3 4" key="1">
    <citation type="submission" date="2020-02" db="EMBL/GenBank/DDBJ databases">
        <title>WGS of Micromonospora spp. isolated from hot spring.</title>
        <authorList>
            <person name="Thawai C."/>
        </authorList>
    </citation>
    <scope>NUCLEOTIDE SEQUENCE [LARGE SCALE GENOMIC DNA]</scope>
    <source>
        <strain evidence="3 4">TMS7</strain>
    </source>
</reference>
<organism evidence="3 4">
    <name type="scientific">Micromonospora terminaliae</name>
    <dbReference type="NCBI Taxonomy" id="1914461"/>
    <lineage>
        <taxon>Bacteria</taxon>
        <taxon>Bacillati</taxon>
        <taxon>Actinomycetota</taxon>
        <taxon>Actinomycetes</taxon>
        <taxon>Micromonosporales</taxon>
        <taxon>Micromonosporaceae</taxon>
        <taxon>Micromonospora</taxon>
    </lineage>
</organism>
<evidence type="ECO:0000313" key="4">
    <source>
        <dbReference type="Proteomes" id="UP000477779"/>
    </source>
</evidence>
<dbReference type="EMBL" id="JAAHBZ010000003">
    <property type="protein sequence ID" value="NES28128.1"/>
    <property type="molecule type" value="Genomic_DNA"/>
</dbReference>
<dbReference type="InterPro" id="IPR013762">
    <property type="entry name" value="Integrase-like_cat_sf"/>
</dbReference>
<gene>
    <name evidence="3" type="ORF">G3561_11300</name>
</gene>
<proteinExistence type="predicted"/>
<dbReference type="Pfam" id="PF00589">
    <property type="entry name" value="Phage_integrase"/>
    <property type="match status" value="1"/>
</dbReference>
<dbReference type="PROSITE" id="PS51898">
    <property type="entry name" value="TYR_RECOMBINASE"/>
    <property type="match status" value="1"/>
</dbReference>
<accession>A0AAJ3DJB1</accession>